<keyword evidence="2" id="KW-1185">Reference proteome</keyword>
<name>A0A372G8G2_9ACTN</name>
<dbReference type="AlphaFoldDB" id="A0A372G8G2"/>
<evidence type="ECO:0000313" key="2">
    <source>
        <dbReference type="Proteomes" id="UP000262882"/>
    </source>
</evidence>
<evidence type="ECO:0000313" key="1">
    <source>
        <dbReference type="EMBL" id="RFS81675.1"/>
    </source>
</evidence>
<gene>
    <name evidence="1" type="ORF">D0T12_30785</name>
</gene>
<organism evidence="1 2">
    <name type="scientific">Actinomadura spongiicola</name>
    <dbReference type="NCBI Taxonomy" id="2303421"/>
    <lineage>
        <taxon>Bacteria</taxon>
        <taxon>Bacillati</taxon>
        <taxon>Actinomycetota</taxon>
        <taxon>Actinomycetes</taxon>
        <taxon>Streptosporangiales</taxon>
        <taxon>Thermomonosporaceae</taxon>
        <taxon>Actinomadura</taxon>
    </lineage>
</organism>
<accession>A0A372G8G2</accession>
<dbReference type="Proteomes" id="UP000262882">
    <property type="component" value="Unassembled WGS sequence"/>
</dbReference>
<protein>
    <submittedName>
        <fullName evidence="1">Uncharacterized protein</fullName>
    </submittedName>
</protein>
<dbReference type="EMBL" id="QVNQ01000012">
    <property type="protein sequence ID" value="RFS81675.1"/>
    <property type="molecule type" value="Genomic_DNA"/>
</dbReference>
<proteinExistence type="predicted"/>
<sequence length="67" mass="7754">MSVASESLDRLILQGQVLTAVRWIMGTYECGLADATCFLYARYDELRRSRPGDFAKSHEEYWRGVYT</sequence>
<comment type="caution">
    <text evidence="1">The sequence shown here is derived from an EMBL/GenBank/DDBJ whole genome shotgun (WGS) entry which is preliminary data.</text>
</comment>
<reference evidence="1 2" key="1">
    <citation type="submission" date="2018-08" db="EMBL/GenBank/DDBJ databases">
        <title>Actinomadura spongicola sp. nov., isolated from marine sponge Leucetta chagosensis.</title>
        <authorList>
            <person name="Li L."/>
            <person name="Lin H.W."/>
        </authorList>
    </citation>
    <scope>NUCLEOTIDE SEQUENCE [LARGE SCALE GENOMIC DNA]</scope>
    <source>
        <strain evidence="1 2">LHW52907</strain>
    </source>
</reference>